<organism evidence="4 5">
    <name type="scientific">Streptomyces synnematoformans</name>
    <dbReference type="NCBI Taxonomy" id="415721"/>
    <lineage>
        <taxon>Bacteria</taxon>
        <taxon>Bacillati</taxon>
        <taxon>Actinomycetota</taxon>
        <taxon>Actinomycetes</taxon>
        <taxon>Kitasatosporales</taxon>
        <taxon>Streptomycetaceae</taxon>
        <taxon>Streptomyces</taxon>
    </lineage>
</organism>
<evidence type="ECO:0000256" key="2">
    <source>
        <dbReference type="SAM" id="MobiDB-lite"/>
    </source>
</evidence>
<gene>
    <name evidence="4" type="ORF">GCM10009802_39420</name>
</gene>
<feature type="coiled-coil region" evidence="1">
    <location>
        <begin position="140"/>
        <end position="199"/>
    </location>
</feature>
<dbReference type="PANTHER" id="PTHR21666">
    <property type="entry name" value="PEPTIDASE-RELATED"/>
    <property type="match status" value="1"/>
</dbReference>
<reference evidence="4 5" key="1">
    <citation type="journal article" date="2019" name="Int. J. Syst. Evol. Microbiol.">
        <title>The Global Catalogue of Microorganisms (GCM) 10K type strain sequencing project: providing services to taxonomists for standard genome sequencing and annotation.</title>
        <authorList>
            <consortium name="The Broad Institute Genomics Platform"/>
            <consortium name="The Broad Institute Genome Sequencing Center for Infectious Disease"/>
            <person name="Wu L."/>
            <person name="Ma J."/>
        </authorList>
    </citation>
    <scope>NUCLEOTIDE SEQUENCE [LARGE SCALE GENOMIC DNA]</scope>
    <source>
        <strain evidence="4 5">JCM 15481</strain>
    </source>
</reference>
<dbReference type="Proteomes" id="UP001500443">
    <property type="component" value="Unassembled WGS sequence"/>
</dbReference>
<dbReference type="CDD" id="cd12797">
    <property type="entry name" value="M23_peptidase"/>
    <property type="match status" value="1"/>
</dbReference>
<dbReference type="InterPro" id="IPR016047">
    <property type="entry name" value="M23ase_b-sheet_dom"/>
</dbReference>
<feature type="domain" description="M23ase beta-sheet core" evidence="3">
    <location>
        <begin position="255"/>
        <end position="343"/>
    </location>
</feature>
<name>A0ABN2YR21_9ACTN</name>
<keyword evidence="1" id="KW-0175">Coiled coil</keyword>
<dbReference type="EMBL" id="BAAAPF010000136">
    <property type="protein sequence ID" value="GAA2131233.1"/>
    <property type="molecule type" value="Genomic_DNA"/>
</dbReference>
<comment type="caution">
    <text evidence="4">The sequence shown here is derived from an EMBL/GenBank/DDBJ whole genome shotgun (WGS) entry which is preliminary data.</text>
</comment>
<keyword evidence="5" id="KW-1185">Reference proteome</keyword>
<dbReference type="InterPro" id="IPR011055">
    <property type="entry name" value="Dup_hybrid_motif"/>
</dbReference>
<dbReference type="PANTHER" id="PTHR21666:SF270">
    <property type="entry name" value="MUREIN HYDROLASE ACTIVATOR ENVC"/>
    <property type="match status" value="1"/>
</dbReference>
<evidence type="ECO:0000313" key="5">
    <source>
        <dbReference type="Proteomes" id="UP001500443"/>
    </source>
</evidence>
<sequence>MRRIITQTGTATVLCGRLADPAGGALPAAGRPDPGMDGKAGVRAVRGTVDRLFRDAAAATERYEAARRASAAQRAKVAKLHRAVRAQHRRLVVLRGRIGQLAARQYQSGGLAPTAQLLLSRSPEELLDKVFLLDKGQQAAAGLYHRVEQAERRLAAERDRHAVALADLRTELRTQARVKRVIERKLERAQGRLEKLQTAQAARSRSAHCPRGERAEGVTLSADGKALAGRRWTAPVAGHTLTSRFGQSGGMWSSRHTGLDFAADEGRPVGSVGYGVVYGIGCDDAFGNSVTVLHDDGYYTFYAHLSEVRVRPGERVFPGGHLGLAGTTGNSTGPHLHFEVRVTPQFGSGIDPEPWLRAKGVRVGKGPEKKTAKKTEKGADPKAGAADRR</sequence>
<dbReference type="SUPFAM" id="SSF51261">
    <property type="entry name" value="Duplicated hybrid motif"/>
    <property type="match status" value="1"/>
</dbReference>
<feature type="compositionally biased region" description="Basic and acidic residues" evidence="2">
    <location>
        <begin position="365"/>
        <end position="389"/>
    </location>
</feature>
<proteinExistence type="predicted"/>
<evidence type="ECO:0000313" key="4">
    <source>
        <dbReference type="EMBL" id="GAA2131233.1"/>
    </source>
</evidence>
<dbReference type="Gene3D" id="2.70.70.10">
    <property type="entry name" value="Glucose Permease (Domain IIA)"/>
    <property type="match status" value="1"/>
</dbReference>
<dbReference type="RefSeq" id="WP_344291323.1">
    <property type="nucleotide sequence ID" value="NZ_BAAAPF010000136.1"/>
</dbReference>
<evidence type="ECO:0000256" key="1">
    <source>
        <dbReference type="SAM" id="Coils"/>
    </source>
</evidence>
<feature type="region of interest" description="Disordered" evidence="2">
    <location>
        <begin position="351"/>
        <end position="389"/>
    </location>
</feature>
<evidence type="ECO:0000259" key="3">
    <source>
        <dbReference type="Pfam" id="PF01551"/>
    </source>
</evidence>
<accession>A0ABN2YR21</accession>
<dbReference type="InterPro" id="IPR050570">
    <property type="entry name" value="Cell_wall_metabolism_enzyme"/>
</dbReference>
<protein>
    <submittedName>
        <fullName evidence="4">M23 family metallopeptidase</fullName>
    </submittedName>
</protein>
<dbReference type="Pfam" id="PF01551">
    <property type="entry name" value="Peptidase_M23"/>
    <property type="match status" value="1"/>
</dbReference>